<organism evidence="1 2">
    <name type="scientific">Solibacillus kalamii</name>
    <dbReference type="NCBI Taxonomy" id="1748298"/>
    <lineage>
        <taxon>Bacteria</taxon>
        <taxon>Bacillati</taxon>
        <taxon>Bacillota</taxon>
        <taxon>Bacilli</taxon>
        <taxon>Bacillales</taxon>
        <taxon>Caryophanaceae</taxon>
        <taxon>Solibacillus</taxon>
    </lineage>
</organism>
<comment type="caution">
    <text evidence="1">The sequence shown here is derived from an EMBL/GenBank/DDBJ whole genome shotgun (WGS) entry which is preliminary data.</text>
</comment>
<evidence type="ECO:0000313" key="2">
    <source>
        <dbReference type="Proteomes" id="UP000196594"/>
    </source>
</evidence>
<dbReference type="SFLD" id="SFLDS00003">
    <property type="entry name" value="Haloacid_Dehalogenase"/>
    <property type="match status" value="1"/>
</dbReference>
<evidence type="ECO:0000313" key="1">
    <source>
        <dbReference type="EMBL" id="OUZ39453.1"/>
    </source>
</evidence>
<gene>
    <name evidence="1" type="ORF">CBM15_07285</name>
</gene>
<sequence>MQSAIIFDMDGTLFQTNLILEPALERTFEYLRQNNLWTGATPIDEYREIMGVPLDVVWKTLCPNHSDKIREKSNYYFQSALIEEIRQGNGALYENVMSTLQILSKSYPLFIASNGETAYLQAIMSTFKLNRWIQKCYSIDIIPSRNKSHLVEQIKQEQNIVSGFVVGDRASDITAAIDNNLLAIAVNFDFAQHEEIKKAHYIIAEFPQLIDILNNNRILEGEHE</sequence>
<name>A0ABX3ZJ44_9BACL</name>
<dbReference type="Gene3D" id="1.10.150.240">
    <property type="entry name" value="Putative phosphatase, domain 2"/>
    <property type="match status" value="1"/>
</dbReference>
<accession>A0ABX3ZJ44</accession>
<dbReference type="SFLD" id="SFLDG01129">
    <property type="entry name" value="C1.5:_HAD__Beta-PGM__Phosphata"/>
    <property type="match status" value="1"/>
</dbReference>
<dbReference type="InterPro" id="IPR023214">
    <property type="entry name" value="HAD_sf"/>
</dbReference>
<protein>
    <submittedName>
        <fullName evidence="1">Nucleosidase</fullName>
    </submittedName>
</protein>
<dbReference type="Pfam" id="PF13419">
    <property type="entry name" value="HAD_2"/>
    <property type="match status" value="1"/>
</dbReference>
<dbReference type="InterPro" id="IPR023198">
    <property type="entry name" value="PGP-like_dom2"/>
</dbReference>
<dbReference type="RefSeq" id="WP_087616720.1">
    <property type="nucleotide sequence ID" value="NZ_JAFBEY010000001.1"/>
</dbReference>
<dbReference type="PANTHER" id="PTHR43434">
    <property type="entry name" value="PHOSPHOGLYCOLATE PHOSPHATASE"/>
    <property type="match status" value="1"/>
</dbReference>
<dbReference type="EMBL" id="NHNT01000003">
    <property type="protein sequence ID" value="OUZ39453.1"/>
    <property type="molecule type" value="Genomic_DNA"/>
</dbReference>
<keyword evidence="2" id="KW-1185">Reference proteome</keyword>
<dbReference type="SUPFAM" id="SSF56784">
    <property type="entry name" value="HAD-like"/>
    <property type="match status" value="1"/>
</dbReference>
<dbReference type="InterPro" id="IPR050155">
    <property type="entry name" value="HAD-like_hydrolase_sf"/>
</dbReference>
<dbReference type="Proteomes" id="UP000196594">
    <property type="component" value="Unassembled WGS sequence"/>
</dbReference>
<reference evidence="1 2" key="1">
    <citation type="journal article" date="2017" name="Int. J. Syst. Evol. Microbiol.">
        <title>Solibacillus kalamii sp. nov., isolated from a high-efficiency particulate arrestance filter system used in the International Space Station.</title>
        <authorList>
            <person name="Checinska Sielaff A."/>
            <person name="Kumar R.M."/>
            <person name="Pal D."/>
            <person name="Mayilraj S."/>
            <person name="Venkateswaran K."/>
        </authorList>
    </citation>
    <scope>NUCLEOTIDE SEQUENCE [LARGE SCALE GENOMIC DNA]</scope>
    <source>
        <strain evidence="1 2">ISSFR-015</strain>
    </source>
</reference>
<dbReference type="Gene3D" id="3.40.50.1000">
    <property type="entry name" value="HAD superfamily/HAD-like"/>
    <property type="match status" value="1"/>
</dbReference>
<proteinExistence type="predicted"/>
<dbReference type="PANTHER" id="PTHR43434:SF1">
    <property type="entry name" value="PHOSPHOGLYCOLATE PHOSPHATASE"/>
    <property type="match status" value="1"/>
</dbReference>
<dbReference type="InterPro" id="IPR041492">
    <property type="entry name" value="HAD_2"/>
</dbReference>
<dbReference type="InterPro" id="IPR036412">
    <property type="entry name" value="HAD-like_sf"/>
</dbReference>